<sequence length="415" mass="48109">MAARQDHPYLELLKRVFTDADQDFLLEQCYKFDETPIEDLILNISEIDYPKNETQQTELYYAPGPSNCQCIHNPGHLIARLPRVGNKGVRLSVKIETINIDSDDESDLEVLDMIVSPSEISKRKHEEFLRLYRSLAEQITIEDFLEMYPDPSAYFDVLEFQYKQDVSFDLAYLRARYSCLSKDEIGMALRHYQTLKKVCEELDTIERHHRPCEHSWGGDHLLEKIWYPLLHEMFYVENYEMIQRTIETTEDDSITEIVLDEGLFSKLVTRRVVEDVKAANLEGLESCPFCDYMAINPMSWNIIFHCANPNCGKYSCITCYNCKKNFVKIDGCNKMVCSCGAMMCYLCRQPIQGYCHYYQKSDRGEIVPNNCPLFTKDEEYMGAVRQAGEKAKTEVMRQNPGVTLSHDPTASPNHC</sequence>
<comment type="pathway">
    <text evidence="1">Protein modification; protein ubiquitination.</text>
</comment>
<protein>
    <recommendedName>
        <fullName evidence="8">RING-type domain-containing protein</fullName>
    </recommendedName>
</protein>
<dbReference type="SUPFAM" id="SSF57850">
    <property type="entry name" value="RING/U-box"/>
    <property type="match status" value="1"/>
</dbReference>
<dbReference type="PANTHER" id="PTHR22770:SF47">
    <property type="entry name" value="E3 UBIQUITIN-PROTEIN LIGASE RNF216"/>
    <property type="match status" value="1"/>
</dbReference>
<evidence type="ECO:0000256" key="1">
    <source>
        <dbReference type="ARBA" id="ARBA00004906"/>
    </source>
</evidence>
<evidence type="ECO:0000256" key="6">
    <source>
        <dbReference type="SAM" id="MobiDB-lite"/>
    </source>
</evidence>
<evidence type="ECO:0000256" key="5">
    <source>
        <dbReference type="ARBA" id="ARBA00022833"/>
    </source>
</evidence>
<proteinExistence type="predicted"/>
<feature type="region of interest" description="Disordered" evidence="6">
    <location>
        <begin position="396"/>
        <end position="415"/>
    </location>
</feature>
<organism evidence="7">
    <name type="scientific">Timema bartmani</name>
    <dbReference type="NCBI Taxonomy" id="61472"/>
    <lineage>
        <taxon>Eukaryota</taxon>
        <taxon>Metazoa</taxon>
        <taxon>Ecdysozoa</taxon>
        <taxon>Arthropoda</taxon>
        <taxon>Hexapoda</taxon>
        <taxon>Insecta</taxon>
        <taxon>Pterygota</taxon>
        <taxon>Neoptera</taxon>
        <taxon>Polyneoptera</taxon>
        <taxon>Phasmatodea</taxon>
        <taxon>Timematodea</taxon>
        <taxon>Timematoidea</taxon>
        <taxon>Timematidae</taxon>
        <taxon>Timema</taxon>
    </lineage>
</organism>
<dbReference type="GO" id="GO:0008270">
    <property type="term" value="F:zinc ion binding"/>
    <property type="evidence" value="ECO:0007669"/>
    <property type="project" value="UniProtKB-KW"/>
</dbReference>
<dbReference type="EMBL" id="OD564729">
    <property type="protein sequence ID" value="CAD7439583.1"/>
    <property type="molecule type" value="Genomic_DNA"/>
</dbReference>
<keyword evidence="4" id="KW-0833">Ubl conjugation pathway</keyword>
<keyword evidence="2" id="KW-0479">Metal-binding</keyword>
<dbReference type="PANTHER" id="PTHR22770">
    <property type="entry name" value="UBIQUITIN CONJUGATING ENZYME 7 INTERACTING PROTEIN-RELATED"/>
    <property type="match status" value="1"/>
</dbReference>
<gene>
    <name evidence="7" type="ORF">TBIB3V08_LOCUS2139</name>
</gene>
<name>A0A7R9ESV3_9NEOP</name>
<evidence type="ECO:0000256" key="3">
    <source>
        <dbReference type="ARBA" id="ARBA00022771"/>
    </source>
</evidence>
<dbReference type="Gene3D" id="1.20.120.1750">
    <property type="match status" value="1"/>
</dbReference>
<dbReference type="CDD" id="cd20353">
    <property type="entry name" value="Rcat_RBR_RNF216"/>
    <property type="match status" value="1"/>
</dbReference>
<evidence type="ECO:0000256" key="4">
    <source>
        <dbReference type="ARBA" id="ARBA00022786"/>
    </source>
</evidence>
<evidence type="ECO:0008006" key="8">
    <source>
        <dbReference type="Google" id="ProtNLM"/>
    </source>
</evidence>
<evidence type="ECO:0000313" key="7">
    <source>
        <dbReference type="EMBL" id="CAD7439583.1"/>
    </source>
</evidence>
<dbReference type="Pfam" id="PF26200">
    <property type="entry name" value="Rcat_RNF216"/>
    <property type="match status" value="1"/>
</dbReference>
<dbReference type="AlphaFoldDB" id="A0A7R9ESV3"/>
<evidence type="ECO:0000256" key="2">
    <source>
        <dbReference type="ARBA" id="ARBA00022723"/>
    </source>
</evidence>
<keyword evidence="5" id="KW-0862">Zinc</keyword>
<dbReference type="InterPro" id="IPR051628">
    <property type="entry name" value="LUBAC_E3_Ligases"/>
</dbReference>
<reference evidence="7" key="1">
    <citation type="submission" date="2020-11" db="EMBL/GenBank/DDBJ databases">
        <authorList>
            <person name="Tran Van P."/>
        </authorList>
    </citation>
    <scope>NUCLEOTIDE SEQUENCE</scope>
</reference>
<accession>A0A7R9ESV3</accession>
<keyword evidence="3" id="KW-0863">Zinc-finger</keyword>
<feature type="compositionally biased region" description="Polar residues" evidence="6">
    <location>
        <begin position="400"/>
        <end position="415"/>
    </location>
</feature>
<dbReference type="InterPro" id="IPR047546">
    <property type="entry name" value="Rcat_RBR_RNF216"/>
</dbReference>